<dbReference type="Pfam" id="PF07470">
    <property type="entry name" value="Glyco_hydro_88"/>
    <property type="match status" value="1"/>
</dbReference>
<keyword evidence="1 2" id="KW-0378">Hydrolase</keyword>
<dbReference type="STRING" id="744872.Spica_0633"/>
<dbReference type="GO" id="GO:0016787">
    <property type="term" value="F:hydrolase activity"/>
    <property type="evidence" value="ECO:0007669"/>
    <property type="project" value="UniProtKB-KW"/>
</dbReference>
<sequence>MSLDKKIIENNAINIANTMIAVNPIGSLKWNYETGLLLLAIWHIGKTFNKPTFNEYVRQQIDCLIDNEGIINGYKKDEFNLDQINSGKIVLELFIESHDNRYEKACITLINQLHEHPVTESGGYWHKKIYPYQIWLDGLYMYGPFVARWGQITGDEGCIAKVCKNLIDIKNKTYDMKNGLLRHAWDEKRFQLWADSVTGQSPYVWGRALGWYCMALADVLEVIGRTNAYYTELIKIFQELCRNIITFQDPKTKLWYQILDLVEREGNYLETSCSAMFSYVIAKGIRLGMLDETLYIKHAEDAFLALSTNRIRKDNQGFSHLEGICKVAGLGGTPYRDGSFSYYISEPVVADDFKGVGPYLLAACELAKL</sequence>
<gene>
    <name evidence="2" type="ordered locus">Spica_0633</name>
</gene>
<dbReference type="Gene3D" id="1.50.10.10">
    <property type="match status" value="1"/>
</dbReference>
<dbReference type="InterPro" id="IPR008928">
    <property type="entry name" value="6-hairpin_glycosidase_sf"/>
</dbReference>
<dbReference type="EMBL" id="CP002868">
    <property type="protein sequence ID" value="AEJ18787.1"/>
    <property type="molecule type" value="Genomic_DNA"/>
</dbReference>
<accession>F8F1E3</accession>
<evidence type="ECO:0000256" key="1">
    <source>
        <dbReference type="ARBA" id="ARBA00022801"/>
    </source>
</evidence>
<evidence type="ECO:0000313" key="2">
    <source>
        <dbReference type="EMBL" id="AEJ18787.1"/>
    </source>
</evidence>
<dbReference type="GO" id="GO:0005975">
    <property type="term" value="P:carbohydrate metabolic process"/>
    <property type="evidence" value="ECO:0007669"/>
    <property type="project" value="InterPro"/>
</dbReference>
<dbReference type="eggNOG" id="COG4225">
    <property type="taxonomic scope" value="Bacteria"/>
</dbReference>
<reference evidence="3" key="1">
    <citation type="journal article" date="2013" name="Stand. Genomic Sci.">
        <title>Genome sequence of the thermophilic fresh-water bacterium Spirochaeta caldaria type strain (H1(T)), reclassification of Spirochaeta caldaria, Spirochaeta stenostrepta, and Spirochaeta zuelzerae in the genus Treponema as Treponema caldaria comb. nov., Treponema stenostrepta comb. nov., and Treponema zuelzerae comb. nov., and emendation of the genus Treponema.</title>
        <authorList>
            <person name="Abt B."/>
            <person name="Goker M."/>
            <person name="Scheuner C."/>
            <person name="Han C."/>
            <person name="Lu M."/>
            <person name="Misra M."/>
            <person name="Lapidus A."/>
            <person name="Nolan M."/>
            <person name="Lucas S."/>
            <person name="Hammon N."/>
            <person name="Deshpande S."/>
            <person name="Cheng J.F."/>
            <person name="Tapia R."/>
            <person name="Goodwin L.A."/>
            <person name="Pitluck S."/>
            <person name="Liolios K."/>
            <person name="Pagani I."/>
            <person name="Ivanova N."/>
            <person name="Mavromatis K."/>
            <person name="Mikhailova N."/>
            <person name="Huntemann M."/>
            <person name="Pati A."/>
            <person name="Chen A."/>
            <person name="Palaniappan K."/>
            <person name="Land M."/>
            <person name="Hauser L."/>
            <person name="Jeffries C.D."/>
            <person name="Rohde M."/>
            <person name="Spring S."/>
            <person name="Gronow S."/>
            <person name="Detter J.C."/>
            <person name="Bristow J."/>
            <person name="Eisen J.A."/>
            <person name="Markowitz V."/>
            <person name="Hugenholtz P."/>
            <person name="Kyrpides N.C."/>
            <person name="Woyke T."/>
            <person name="Klenk H.P."/>
        </authorList>
    </citation>
    <scope>NUCLEOTIDE SEQUENCE</scope>
    <source>
        <strain evidence="3">ATCC 51460 / DSM 7334 / H1</strain>
    </source>
</reference>
<protein>
    <submittedName>
        <fullName evidence="2">Glycosyl hydrolase family 88</fullName>
    </submittedName>
</protein>
<dbReference type="InterPro" id="IPR052043">
    <property type="entry name" value="PolySaccharide_Degr_Enz"/>
</dbReference>
<dbReference type="KEGG" id="scd:Spica_0633"/>
<keyword evidence="3" id="KW-1185">Reference proteome</keyword>
<dbReference type="InterPro" id="IPR010905">
    <property type="entry name" value="Glyco_hydro_88"/>
</dbReference>
<dbReference type="InterPro" id="IPR012341">
    <property type="entry name" value="6hp_glycosidase-like_sf"/>
</dbReference>
<evidence type="ECO:0000313" key="3">
    <source>
        <dbReference type="Proteomes" id="UP000000503"/>
    </source>
</evidence>
<dbReference type="PANTHER" id="PTHR33886:SF8">
    <property type="entry name" value="UNSATURATED RHAMNOGALACTURONAN HYDROLASE (EUROFUNG)"/>
    <property type="match status" value="1"/>
</dbReference>
<dbReference type="PANTHER" id="PTHR33886">
    <property type="entry name" value="UNSATURATED RHAMNOGALACTURONAN HYDROLASE (EUROFUNG)"/>
    <property type="match status" value="1"/>
</dbReference>
<dbReference type="AlphaFoldDB" id="F8F1E3"/>
<dbReference type="Proteomes" id="UP000000503">
    <property type="component" value="Chromosome"/>
</dbReference>
<name>F8F1E3_GRAC1</name>
<dbReference type="SUPFAM" id="SSF48208">
    <property type="entry name" value="Six-hairpin glycosidases"/>
    <property type="match status" value="1"/>
</dbReference>
<proteinExistence type="predicted"/>
<organism evidence="2 3">
    <name type="scientific">Gracilinema caldarium (strain ATCC 51460 / DSM 7334 / H1)</name>
    <name type="common">Treponema caldarium</name>
    <dbReference type="NCBI Taxonomy" id="744872"/>
    <lineage>
        <taxon>Bacteria</taxon>
        <taxon>Pseudomonadati</taxon>
        <taxon>Spirochaetota</taxon>
        <taxon>Spirochaetia</taxon>
        <taxon>Spirochaetales</taxon>
        <taxon>Breznakiellaceae</taxon>
        <taxon>Gracilinema</taxon>
    </lineage>
</organism>
<dbReference type="HOGENOM" id="CLU_038720_1_0_12"/>